<evidence type="ECO:0000313" key="3">
    <source>
        <dbReference type="Proteomes" id="UP000242447"/>
    </source>
</evidence>
<evidence type="ECO:0000313" key="2">
    <source>
        <dbReference type="EMBL" id="ARO15318.1"/>
    </source>
</evidence>
<accession>A0A1W6P1C1</accession>
<keyword evidence="1" id="KW-0812">Transmembrane</keyword>
<keyword evidence="1" id="KW-1133">Transmembrane helix</keyword>
<dbReference type="RefSeq" id="WP_085786731.1">
    <property type="nucleotide sequence ID" value="NZ_CP019937.1"/>
</dbReference>
<protein>
    <submittedName>
        <fullName evidence="2">Uncharacterized protein</fullName>
    </submittedName>
</protein>
<organism evidence="2 3">
    <name type="scientific">Ketogulonicigenium robustum</name>
    <dbReference type="NCBI Taxonomy" id="92947"/>
    <lineage>
        <taxon>Bacteria</taxon>
        <taxon>Pseudomonadati</taxon>
        <taxon>Pseudomonadota</taxon>
        <taxon>Alphaproteobacteria</taxon>
        <taxon>Rhodobacterales</taxon>
        <taxon>Roseobacteraceae</taxon>
        <taxon>Ketogulonicigenium</taxon>
    </lineage>
</organism>
<dbReference type="STRING" id="92947.BVG79_01976"/>
<keyword evidence="3" id="KW-1185">Reference proteome</keyword>
<dbReference type="OrthoDB" id="8419517at2"/>
<feature type="transmembrane region" description="Helical" evidence="1">
    <location>
        <begin position="43"/>
        <end position="60"/>
    </location>
</feature>
<name>A0A1W6P1C1_9RHOB</name>
<dbReference type="Proteomes" id="UP000242447">
    <property type="component" value="Chromosome"/>
</dbReference>
<reference evidence="2 3" key="1">
    <citation type="submission" date="2017-02" db="EMBL/GenBank/DDBJ databases">
        <title>Ketogulonicigenium robustum SPU B003 Genome sequencing and assembly.</title>
        <authorList>
            <person name="Li Y."/>
            <person name="Liu L."/>
            <person name="Wang C."/>
            <person name="Zhang M."/>
            <person name="Zhang T."/>
            <person name="Zhang Y."/>
        </authorList>
    </citation>
    <scope>NUCLEOTIDE SEQUENCE [LARGE SCALE GENOMIC DNA]</scope>
    <source>
        <strain evidence="2 3">SPU_B003</strain>
    </source>
</reference>
<dbReference type="KEGG" id="kro:BVG79_01976"/>
<sequence>MQPTVISHAAFNLSRHDVLTAMQDQRMAVSAVVQNKTGLWRSLRMISVIVLIPTMIAGIWLSKQPYLPYGVALLLVFGVLFKVSDWRIKRGMHQLGARSTVSENRLVRTLDKQIFRGRATIPAEATFTETGFALSQGKVTFAADYTDTHRIGIIFERNGLLQIIPGDDRSLPDAFFFVPLSVMPNAAALMDKLRESPSFVFPRTA</sequence>
<proteinExistence type="predicted"/>
<feature type="transmembrane region" description="Helical" evidence="1">
    <location>
        <begin position="66"/>
        <end position="83"/>
    </location>
</feature>
<dbReference type="EMBL" id="CP019937">
    <property type="protein sequence ID" value="ARO15318.1"/>
    <property type="molecule type" value="Genomic_DNA"/>
</dbReference>
<keyword evidence="1" id="KW-0472">Membrane</keyword>
<dbReference type="AlphaFoldDB" id="A0A1W6P1C1"/>
<gene>
    <name evidence="2" type="ORF">BVG79_01976</name>
</gene>
<evidence type="ECO:0000256" key="1">
    <source>
        <dbReference type="SAM" id="Phobius"/>
    </source>
</evidence>